<evidence type="ECO:0000256" key="2">
    <source>
        <dbReference type="ARBA" id="ARBA00022475"/>
    </source>
</evidence>
<evidence type="ECO:0008006" key="9">
    <source>
        <dbReference type="Google" id="ProtNLM"/>
    </source>
</evidence>
<dbReference type="GO" id="GO:0005886">
    <property type="term" value="C:plasma membrane"/>
    <property type="evidence" value="ECO:0007669"/>
    <property type="project" value="UniProtKB-SubCell"/>
</dbReference>
<evidence type="ECO:0000256" key="5">
    <source>
        <dbReference type="ARBA" id="ARBA00023136"/>
    </source>
</evidence>
<dbReference type="PANTHER" id="PTHR30250">
    <property type="entry name" value="PST FAMILY PREDICTED COLANIC ACID TRANSPORTER"/>
    <property type="match status" value="1"/>
</dbReference>
<feature type="transmembrane region" description="Helical" evidence="6">
    <location>
        <begin position="231"/>
        <end position="254"/>
    </location>
</feature>
<protein>
    <recommendedName>
        <fullName evidence="9">Oligosaccharide flippase family protein</fullName>
    </recommendedName>
</protein>
<gene>
    <name evidence="7" type="ORF">JF50_04090</name>
</gene>
<dbReference type="AlphaFoldDB" id="A0A0C1QSE8"/>
<dbReference type="InterPro" id="IPR050833">
    <property type="entry name" value="Poly_Biosynth_Transport"/>
</dbReference>
<reference evidence="7 8" key="1">
    <citation type="submission" date="2014-12" db="EMBL/GenBank/DDBJ databases">
        <title>Draft Genome Sequence of Pseudoalteromonas luteoviolacea HI1.</title>
        <authorList>
            <person name="Asahina A.Y."/>
            <person name="Hadfield M.G."/>
        </authorList>
    </citation>
    <scope>NUCLEOTIDE SEQUENCE [LARGE SCALE GENOMIC DNA]</scope>
    <source>
        <strain evidence="7 8">HI1</strain>
    </source>
</reference>
<evidence type="ECO:0000256" key="1">
    <source>
        <dbReference type="ARBA" id="ARBA00004651"/>
    </source>
</evidence>
<keyword evidence="3 6" id="KW-0812">Transmembrane</keyword>
<comment type="subcellular location">
    <subcellularLocation>
        <location evidence="1">Cell membrane</location>
        <topology evidence="1">Multi-pass membrane protein</topology>
    </subcellularLocation>
</comment>
<comment type="caution">
    <text evidence="7">The sequence shown here is derived from an EMBL/GenBank/DDBJ whole genome shotgun (WGS) entry which is preliminary data.</text>
</comment>
<dbReference type="PANTHER" id="PTHR30250:SF11">
    <property type="entry name" value="O-ANTIGEN TRANSPORTER-RELATED"/>
    <property type="match status" value="1"/>
</dbReference>
<evidence type="ECO:0000313" key="7">
    <source>
        <dbReference type="EMBL" id="KID57932.1"/>
    </source>
</evidence>
<feature type="transmembrane region" description="Helical" evidence="6">
    <location>
        <begin position="70"/>
        <end position="96"/>
    </location>
</feature>
<keyword evidence="4 6" id="KW-1133">Transmembrane helix</keyword>
<evidence type="ECO:0000256" key="6">
    <source>
        <dbReference type="SAM" id="Phobius"/>
    </source>
</evidence>
<feature type="transmembrane region" description="Helical" evidence="6">
    <location>
        <begin position="102"/>
        <end position="122"/>
    </location>
</feature>
<evidence type="ECO:0000313" key="8">
    <source>
        <dbReference type="Proteomes" id="UP000031327"/>
    </source>
</evidence>
<feature type="transmembrane region" description="Helical" evidence="6">
    <location>
        <begin position="275"/>
        <end position="293"/>
    </location>
</feature>
<feature type="transmembrane region" description="Helical" evidence="6">
    <location>
        <begin position="129"/>
        <end position="154"/>
    </location>
</feature>
<accession>A0A0C1QSE8</accession>
<keyword evidence="5 6" id="KW-0472">Membrane</keyword>
<keyword evidence="2" id="KW-1003">Cell membrane</keyword>
<name>A0A0C1QSE8_9GAMM</name>
<dbReference type="Proteomes" id="UP000031327">
    <property type="component" value="Unassembled WGS sequence"/>
</dbReference>
<dbReference type="EMBL" id="JWIC01000004">
    <property type="protein sequence ID" value="KID57932.1"/>
    <property type="molecule type" value="Genomic_DNA"/>
</dbReference>
<feature type="transmembrane region" description="Helical" evidence="6">
    <location>
        <begin position="32"/>
        <end position="49"/>
    </location>
</feature>
<evidence type="ECO:0000256" key="3">
    <source>
        <dbReference type="ARBA" id="ARBA00022692"/>
    </source>
</evidence>
<organism evidence="7 8">
    <name type="scientific">Pseudoalteromonas luteoviolacea</name>
    <dbReference type="NCBI Taxonomy" id="43657"/>
    <lineage>
        <taxon>Bacteria</taxon>
        <taxon>Pseudomonadati</taxon>
        <taxon>Pseudomonadota</taxon>
        <taxon>Gammaproteobacteria</taxon>
        <taxon>Alteromonadales</taxon>
        <taxon>Pseudoalteromonadaceae</taxon>
        <taxon>Pseudoalteromonas</taxon>
    </lineage>
</organism>
<sequence length="294" mass="31916">MFIAKVIASLVGFITTAQLIRSLGGESASSYFFLIAVISVLTAVSSLGSPDAILKTVAINKEATGLVKKVVVVVCSISIAASLALTLIVFVITRFVHLSNDGYLWLSVLTVLPMATIVLVLASAIQGKGYVVCAMIISGLFQNSIVLVSLFTFADSYGEVVQVFAFANLLACLFAYLLLKGDWRDKTSDFDWRRFKSTCSSMLVTQCVTQYNNNSAILLLGFLWVGSDISIIAISLKIATLLGFIIISVNKVVAPQIARIYKNSNLDELQKIITKSTRLMWGLCLPAVLIMLFF</sequence>
<evidence type="ECO:0000256" key="4">
    <source>
        <dbReference type="ARBA" id="ARBA00022989"/>
    </source>
</evidence>
<feature type="transmembrane region" description="Helical" evidence="6">
    <location>
        <begin position="160"/>
        <end position="179"/>
    </location>
</feature>
<proteinExistence type="predicted"/>